<feature type="coiled-coil region" evidence="6">
    <location>
        <begin position="52"/>
        <end position="79"/>
    </location>
</feature>
<name>A0A2U3B8P1_9VIBR</name>
<dbReference type="RefSeq" id="WP_109320285.1">
    <property type="nucleotide sequence ID" value="NZ_QFWT01000006.1"/>
</dbReference>
<dbReference type="InterPro" id="IPR001029">
    <property type="entry name" value="Flagellin_N"/>
</dbReference>
<sequence>MRISDNQISQMMLSSLQSNNAGLGEVLQQMSTGDRMTKLSDDPIGAVKLINLERESSAIAQYQNNIQNVKTTLSAQEVSLTSINDSLLSARDLVLWGSNGTLSDPDRLGIIQQLEQLKAAVFSTVNRSDEEGHYLFSGTRTDIPAMSYDDTAGYTVDGNADKRMVTVAKGISMQSNLTAKDIFDLGGNDILQQLERVIAEFDTPTAAFRTEVDTTLAVLDQTVNNVLGGITQIGGLHNNLDLLDSSHADNKLFVDKVSNEISALDYGEASVRLSDYQAALQATQASYMKISELSLFDRM</sequence>
<protein>
    <submittedName>
        <fullName evidence="8">Flagellar hook-associated protein 3</fullName>
    </submittedName>
</protein>
<dbReference type="EMBL" id="QFWT01000006">
    <property type="protein sequence ID" value="PWI33170.1"/>
    <property type="molecule type" value="Genomic_DNA"/>
</dbReference>
<dbReference type="PANTHER" id="PTHR42792">
    <property type="entry name" value="FLAGELLIN"/>
    <property type="match status" value="1"/>
</dbReference>
<dbReference type="Gene3D" id="1.20.1330.10">
    <property type="entry name" value="f41 fragment of flagellin, N-terminal domain"/>
    <property type="match status" value="1"/>
</dbReference>
<dbReference type="OrthoDB" id="9768249at2"/>
<dbReference type="SUPFAM" id="SSF64518">
    <property type="entry name" value="Phase 1 flagellin"/>
    <property type="match status" value="1"/>
</dbReference>
<comment type="caution">
    <text evidence="8">The sequence shown here is derived from an EMBL/GenBank/DDBJ whole genome shotgun (WGS) entry which is preliminary data.</text>
</comment>
<feature type="domain" description="Flagellin N-terminal" evidence="7">
    <location>
        <begin position="3"/>
        <end position="141"/>
    </location>
</feature>
<evidence type="ECO:0000256" key="2">
    <source>
        <dbReference type="ARBA" id="ARBA00004613"/>
    </source>
</evidence>
<dbReference type="GO" id="GO:0071973">
    <property type="term" value="P:bacterial-type flagellum-dependent cell motility"/>
    <property type="evidence" value="ECO:0007669"/>
    <property type="project" value="InterPro"/>
</dbReference>
<dbReference type="InterPro" id="IPR001492">
    <property type="entry name" value="Flagellin"/>
</dbReference>
<keyword evidence="4" id="KW-0964">Secreted</keyword>
<evidence type="ECO:0000256" key="1">
    <source>
        <dbReference type="ARBA" id="ARBA00004365"/>
    </source>
</evidence>
<dbReference type="Pfam" id="PF00669">
    <property type="entry name" value="Flagellin_N"/>
    <property type="match status" value="1"/>
</dbReference>
<accession>A0A2U3B8P1</accession>
<evidence type="ECO:0000313" key="9">
    <source>
        <dbReference type="Proteomes" id="UP000245362"/>
    </source>
</evidence>
<evidence type="ECO:0000256" key="4">
    <source>
        <dbReference type="ARBA" id="ARBA00022525"/>
    </source>
</evidence>
<dbReference type="AlphaFoldDB" id="A0A2U3B8P1"/>
<evidence type="ECO:0000313" key="8">
    <source>
        <dbReference type="EMBL" id="PWI33170.1"/>
    </source>
</evidence>
<gene>
    <name evidence="8" type="primary">flgL</name>
    <name evidence="8" type="ORF">DI392_11895</name>
</gene>
<comment type="similarity">
    <text evidence="3">Belongs to the bacterial flagellin family.</text>
</comment>
<keyword evidence="8" id="KW-0282">Flagellum</keyword>
<dbReference type="GO" id="GO:0005198">
    <property type="term" value="F:structural molecule activity"/>
    <property type="evidence" value="ECO:0007669"/>
    <property type="project" value="InterPro"/>
</dbReference>
<dbReference type="GO" id="GO:0009424">
    <property type="term" value="C:bacterial-type flagellum hook"/>
    <property type="evidence" value="ECO:0007669"/>
    <property type="project" value="InterPro"/>
</dbReference>
<reference evidence="8 9" key="1">
    <citation type="submission" date="2018-05" db="EMBL/GenBank/DDBJ databases">
        <title>Vibrio limimaris sp. nov., isolated from marine sediment.</title>
        <authorList>
            <person name="Li C.-M."/>
        </authorList>
    </citation>
    <scope>NUCLEOTIDE SEQUENCE [LARGE SCALE GENOMIC DNA]</scope>
    <source>
        <strain evidence="8 9">E4404</strain>
    </source>
</reference>
<evidence type="ECO:0000256" key="5">
    <source>
        <dbReference type="ARBA" id="ARBA00023143"/>
    </source>
</evidence>
<keyword evidence="8" id="KW-0969">Cilium</keyword>
<keyword evidence="8" id="KW-0966">Cell projection</keyword>
<dbReference type="InterPro" id="IPR013384">
    <property type="entry name" value="Flagell_FlgL"/>
</dbReference>
<organism evidence="8 9">
    <name type="scientific">Vibrio albus</name>
    <dbReference type="NCBI Taxonomy" id="2200953"/>
    <lineage>
        <taxon>Bacteria</taxon>
        <taxon>Pseudomonadati</taxon>
        <taxon>Pseudomonadota</taxon>
        <taxon>Gammaproteobacteria</taxon>
        <taxon>Vibrionales</taxon>
        <taxon>Vibrionaceae</taxon>
        <taxon>Vibrio</taxon>
    </lineage>
</organism>
<evidence type="ECO:0000256" key="3">
    <source>
        <dbReference type="ARBA" id="ARBA00005709"/>
    </source>
</evidence>
<dbReference type="Proteomes" id="UP000245362">
    <property type="component" value="Unassembled WGS sequence"/>
</dbReference>
<evidence type="ECO:0000256" key="6">
    <source>
        <dbReference type="SAM" id="Coils"/>
    </source>
</evidence>
<dbReference type="NCBIfam" id="TIGR02550">
    <property type="entry name" value="flagell_flgL"/>
    <property type="match status" value="1"/>
</dbReference>
<keyword evidence="9" id="KW-1185">Reference proteome</keyword>
<proteinExistence type="inferred from homology"/>
<keyword evidence="5" id="KW-0975">Bacterial flagellum</keyword>
<keyword evidence="6" id="KW-0175">Coiled coil</keyword>
<evidence type="ECO:0000259" key="7">
    <source>
        <dbReference type="Pfam" id="PF00669"/>
    </source>
</evidence>
<comment type="subcellular location">
    <subcellularLocation>
        <location evidence="1">Bacterial flagellum</location>
    </subcellularLocation>
    <subcellularLocation>
        <location evidence="2">Secreted</location>
    </subcellularLocation>
</comment>
<dbReference type="GO" id="GO:0005576">
    <property type="term" value="C:extracellular region"/>
    <property type="evidence" value="ECO:0007669"/>
    <property type="project" value="UniProtKB-SubCell"/>
</dbReference>
<dbReference type="PANTHER" id="PTHR42792:SF1">
    <property type="entry name" value="FLAGELLAR HOOK-ASSOCIATED PROTEIN 3"/>
    <property type="match status" value="1"/>
</dbReference>